<keyword evidence="4" id="KW-0029">Amino-acid transport</keyword>
<reference evidence="9 10" key="1">
    <citation type="journal article" date="2020" name="Front. Microbiol.">
        <title>Single-cell genomics of novel Actinobacteria with the Wood-Ljungdahl pathway discovered in a serpentinizing system.</title>
        <authorList>
            <person name="Merino N."/>
            <person name="Kawai M."/>
            <person name="Boyd E.S."/>
            <person name="Colman D.R."/>
            <person name="McGlynn S.E."/>
            <person name="Nealson K.H."/>
            <person name="Kurokawa K."/>
            <person name="Hongoh Y."/>
        </authorList>
    </citation>
    <scope>NUCLEOTIDE SEQUENCE [LARGE SCALE GENOMIC DNA]</scope>
    <source>
        <strain evidence="6 10">S09_30</strain>
        <strain evidence="7 11">S34</strain>
        <strain evidence="8 9">S47</strain>
    </source>
</reference>
<dbReference type="InterPro" id="IPR028081">
    <property type="entry name" value="Leu-bd"/>
</dbReference>
<evidence type="ECO:0000256" key="3">
    <source>
        <dbReference type="ARBA" id="ARBA00022729"/>
    </source>
</evidence>
<evidence type="ECO:0000313" key="6">
    <source>
        <dbReference type="EMBL" id="GFP23188.1"/>
    </source>
</evidence>
<dbReference type="EMBL" id="BLRZ01000132">
    <property type="protein sequence ID" value="GFP30964.1"/>
    <property type="molecule type" value="Genomic_DNA"/>
</dbReference>
<evidence type="ECO:0000256" key="1">
    <source>
        <dbReference type="ARBA" id="ARBA00010062"/>
    </source>
</evidence>
<dbReference type="EMBL" id="BLSD01000037">
    <property type="protein sequence ID" value="GFP39197.1"/>
    <property type="molecule type" value="Genomic_DNA"/>
</dbReference>
<dbReference type="Proteomes" id="UP000588083">
    <property type="component" value="Unassembled WGS sequence"/>
</dbReference>
<dbReference type="PANTHER" id="PTHR30483:SF6">
    <property type="entry name" value="PERIPLASMIC BINDING PROTEIN OF ABC TRANSPORTER FOR NATURAL AMINO ACIDS"/>
    <property type="match status" value="1"/>
</dbReference>
<protein>
    <submittedName>
        <fullName evidence="7">Branched-chain amino acid transport system substrate-binding protein</fullName>
    </submittedName>
</protein>
<dbReference type="GO" id="GO:0006865">
    <property type="term" value="P:amino acid transport"/>
    <property type="evidence" value="ECO:0007669"/>
    <property type="project" value="UniProtKB-KW"/>
</dbReference>
<evidence type="ECO:0000313" key="9">
    <source>
        <dbReference type="Proteomes" id="UP000569018"/>
    </source>
</evidence>
<dbReference type="Pfam" id="PF13458">
    <property type="entry name" value="Peripla_BP_6"/>
    <property type="match status" value="1"/>
</dbReference>
<comment type="caution">
    <text evidence="7">The sequence shown here is derived from an EMBL/GenBank/DDBJ whole genome shotgun (WGS) entry which is preliminary data.</text>
</comment>
<sequence>MVSLDQNTHELRNSRRKERIMVRKAILVIAAAVLLIAVAACAPAPPEEIKIGAIMSKTGALAAMGELIGDCAELAVKEINAAGGVLGKPVKLLLEDDATDPAKSLEAFKKLVEVDGVEVVVGPMISGAVMSIGPYAKERGVLLVSPSATSPAISEEPWTDFAFRTTPSDTLQGKALAQVITERGFKKVAILVMDNAYGVGIEVVAEEELKDKVDIVASIRYDPAKLDYLTELGIIKDKKPDAVLHVGYHDDAAVVYRQALELGLDAIQWIAAEGVYGFDFKISEDASEFMRKAVIGTGLTAVGPAQDEFRAAYKKEFGVDPGLLCDTAYDAVKLLALAIEKAGVYDGAKIRDALWEVGKEYAGVSGTITFNEKGDRVSGTYEVWKVDLVEGEYSWERIGLISL</sequence>
<dbReference type="CDD" id="cd06346">
    <property type="entry name" value="PBP1_ABC_ligand_binding-like"/>
    <property type="match status" value="1"/>
</dbReference>
<dbReference type="PANTHER" id="PTHR30483">
    <property type="entry name" value="LEUCINE-SPECIFIC-BINDING PROTEIN"/>
    <property type="match status" value="1"/>
</dbReference>
<evidence type="ECO:0000256" key="2">
    <source>
        <dbReference type="ARBA" id="ARBA00022448"/>
    </source>
</evidence>
<comment type="similarity">
    <text evidence="1">Belongs to the leucine-binding protein family.</text>
</comment>
<dbReference type="PRINTS" id="PR00337">
    <property type="entry name" value="LEUILEVALBP"/>
</dbReference>
<dbReference type="Gene3D" id="3.40.50.2300">
    <property type="match status" value="2"/>
</dbReference>
<dbReference type="EMBL" id="BLRW01000064">
    <property type="protein sequence ID" value="GFP23188.1"/>
    <property type="molecule type" value="Genomic_DNA"/>
</dbReference>
<proteinExistence type="inferred from homology"/>
<dbReference type="Proteomes" id="UP000585609">
    <property type="component" value="Unassembled WGS sequence"/>
</dbReference>
<dbReference type="SUPFAM" id="SSF53822">
    <property type="entry name" value="Periplasmic binding protein-like I"/>
    <property type="match status" value="1"/>
</dbReference>
<dbReference type="InterPro" id="IPR051010">
    <property type="entry name" value="BCAA_transport"/>
</dbReference>
<name>A0A6V8PGX8_9ACTN</name>
<dbReference type="Proteomes" id="UP000569018">
    <property type="component" value="Unassembled WGS sequence"/>
</dbReference>
<keyword evidence="11" id="KW-1185">Reference proteome</keyword>
<feature type="domain" description="Leucine-binding protein" evidence="5">
    <location>
        <begin position="48"/>
        <end position="387"/>
    </location>
</feature>
<keyword evidence="3" id="KW-0732">Signal</keyword>
<evidence type="ECO:0000313" key="7">
    <source>
        <dbReference type="EMBL" id="GFP30964.1"/>
    </source>
</evidence>
<dbReference type="AlphaFoldDB" id="A0A6V8PGX8"/>
<evidence type="ECO:0000313" key="10">
    <source>
        <dbReference type="Proteomes" id="UP000585609"/>
    </source>
</evidence>
<evidence type="ECO:0000313" key="11">
    <source>
        <dbReference type="Proteomes" id="UP000588083"/>
    </source>
</evidence>
<keyword evidence="2" id="KW-0813">Transport</keyword>
<dbReference type="InterPro" id="IPR000709">
    <property type="entry name" value="Leu_Ile_Val-bd"/>
</dbReference>
<evidence type="ECO:0000313" key="8">
    <source>
        <dbReference type="EMBL" id="GFP39197.1"/>
    </source>
</evidence>
<gene>
    <name evidence="6" type="ORF">HKBW3S09_00655</name>
    <name evidence="7" type="ORF">HKBW3S34_01883</name>
    <name evidence="8" type="ORF">HKBW3S47_00897</name>
</gene>
<organism evidence="7 11">
    <name type="scientific">Candidatus Hakubella thermalkaliphila</name>
    <dbReference type="NCBI Taxonomy" id="2754717"/>
    <lineage>
        <taxon>Bacteria</taxon>
        <taxon>Bacillati</taxon>
        <taxon>Actinomycetota</taxon>
        <taxon>Actinomycetota incertae sedis</taxon>
        <taxon>Candidatus Hakubellales</taxon>
        <taxon>Candidatus Hakubellaceae</taxon>
        <taxon>Candidatus Hakubella</taxon>
    </lineage>
</organism>
<evidence type="ECO:0000256" key="4">
    <source>
        <dbReference type="ARBA" id="ARBA00022970"/>
    </source>
</evidence>
<evidence type="ECO:0000259" key="5">
    <source>
        <dbReference type="Pfam" id="PF13458"/>
    </source>
</evidence>
<dbReference type="InterPro" id="IPR028082">
    <property type="entry name" value="Peripla_BP_I"/>
</dbReference>
<accession>A0A6V8PGX8</accession>